<evidence type="ECO:0000256" key="2">
    <source>
        <dbReference type="ARBA" id="ARBA00012438"/>
    </source>
</evidence>
<dbReference type="InterPro" id="IPR036890">
    <property type="entry name" value="HATPase_C_sf"/>
</dbReference>
<dbReference type="InterPro" id="IPR035965">
    <property type="entry name" value="PAS-like_dom_sf"/>
</dbReference>
<dbReference type="SMART" id="SM00911">
    <property type="entry name" value="HWE_HK"/>
    <property type="match status" value="1"/>
</dbReference>
<keyword evidence="9" id="KW-0418">Kinase</keyword>
<dbReference type="EMBL" id="BAAAFZ010000008">
    <property type="protein sequence ID" value="GAA0571006.1"/>
    <property type="molecule type" value="Genomic_DNA"/>
</dbReference>
<sequence length="715" mass="74480">MLALATGLLSFAAVVAAGLLASRAATERLHQGAAAELAQAARHVADTLDRGMFERWRDVQVAAAHPVLRNPAASPEAKREVLRLLQRTYPDYAITFLIGADGRIEVTSEGILEGVDVSRRDYFSGGRAGPYAGDVHEAVLMAKHLGPRPNGEPPRFVDLAAPVAGLDGRPAGVLAAHLFWDWAEGVERGVLEPMRVRRPGAEALVLARDGTVLLGPAALRGKGLADLASARAAGAGETGARLESWPAAAGGAAEAFVVGHAPTRGHRGYPGLGWTVLVRQDSAAAFAAAGALEREIFHWAGAVALFAAGIGWLLAHAATRPVRALTAIAERMAREPGAAADAERAAARLGRGCLCHEGAALGAAMACLIGSHRRAAAALAAEEARLREGEERLRAVVDATPDCVKLVGADGALLRMNPAGLRLLGAAPEEVVGRPVPDLVAPEHRALWAANHARVCAGESLVWEFDIVAPDGRRRSMETHAVPLRPPGGGPLAHLGVTRDVTERKAAAERQALLVRELDHRAKNALAVVQAALRLTPKDDPHAYARAVEGRVAALARAHTLLARARWAGADLRAVAQGELAPFLGAAADAPGAGPRAELDGPALDLKPGAAQALSMALHELATNATKHGALSVPGGRVSLSWRVNAASGELRLRWAERGGPPVEAPPARQGFGSRVLEATVRGQLRGRVSRAWEPAGLVCDVEVPLAQAVPPLAA</sequence>
<evidence type="ECO:0000256" key="7">
    <source>
        <dbReference type="ARBA" id="ARBA00022737"/>
    </source>
</evidence>
<reference evidence="15 16" key="1">
    <citation type="journal article" date="2019" name="Int. J. Syst. Evol. Microbiol.">
        <title>The Global Catalogue of Microorganisms (GCM) 10K type strain sequencing project: providing services to taxonomists for standard genome sequencing and annotation.</title>
        <authorList>
            <consortium name="The Broad Institute Genomics Platform"/>
            <consortium name="The Broad Institute Genome Sequencing Center for Infectious Disease"/>
            <person name="Wu L."/>
            <person name="Ma J."/>
        </authorList>
    </citation>
    <scope>NUCLEOTIDE SEQUENCE [LARGE SCALE GENOMIC DNA]</scope>
    <source>
        <strain evidence="15 16">JCM 9933</strain>
    </source>
</reference>
<keyword evidence="16" id="KW-1185">Reference proteome</keyword>
<keyword evidence="3" id="KW-0597">Phosphoprotein</keyword>
<evidence type="ECO:0000256" key="6">
    <source>
        <dbReference type="ARBA" id="ARBA00022679"/>
    </source>
</evidence>
<dbReference type="Pfam" id="PF07536">
    <property type="entry name" value="HWE_HK"/>
    <property type="match status" value="1"/>
</dbReference>
<dbReference type="SUPFAM" id="SSF55785">
    <property type="entry name" value="PYP-like sensor domain (PAS domain)"/>
    <property type="match status" value="1"/>
</dbReference>
<keyword evidence="10" id="KW-0067">ATP-binding</keyword>
<evidence type="ECO:0000256" key="3">
    <source>
        <dbReference type="ARBA" id="ARBA00022553"/>
    </source>
</evidence>
<evidence type="ECO:0000259" key="13">
    <source>
        <dbReference type="PROSITE" id="PS50112"/>
    </source>
</evidence>
<dbReference type="Proteomes" id="UP001501588">
    <property type="component" value="Unassembled WGS sequence"/>
</dbReference>
<proteinExistence type="predicted"/>
<keyword evidence="5" id="KW-0288">FMN</keyword>
<keyword evidence="11" id="KW-0843">Virulence</keyword>
<dbReference type="NCBIfam" id="TIGR00229">
    <property type="entry name" value="sensory_box"/>
    <property type="match status" value="1"/>
</dbReference>
<dbReference type="Pfam" id="PF08448">
    <property type="entry name" value="PAS_4"/>
    <property type="match status" value="1"/>
</dbReference>
<comment type="catalytic activity">
    <reaction evidence="1">
        <text>ATP + protein L-histidine = ADP + protein N-phospho-L-histidine.</text>
        <dbReference type="EC" id="2.7.13.3"/>
    </reaction>
</comment>
<dbReference type="Gene3D" id="3.30.450.20">
    <property type="entry name" value="PAS domain"/>
    <property type="match status" value="2"/>
</dbReference>
<dbReference type="EC" id="2.7.13.3" evidence="2"/>
<organism evidence="15 16">
    <name type="scientific">Craurococcus roseus</name>
    <dbReference type="NCBI Taxonomy" id="77585"/>
    <lineage>
        <taxon>Bacteria</taxon>
        <taxon>Pseudomonadati</taxon>
        <taxon>Pseudomonadota</taxon>
        <taxon>Alphaproteobacteria</taxon>
        <taxon>Acetobacterales</taxon>
        <taxon>Acetobacteraceae</taxon>
        <taxon>Craurococcus</taxon>
    </lineage>
</organism>
<evidence type="ECO:0000256" key="11">
    <source>
        <dbReference type="ARBA" id="ARBA00023026"/>
    </source>
</evidence>
<accession>A0ABN1EPA4</accession>
<dbReference type="InterPro" id="IPR000014">
    <property type="entry name" value="PAS"/>
</dbReference>
<dbReference type="Gene3D" id="3.30.565.10">
    <property type="entry name" value="Histidine kinase-like ATPase, C-terminal domain"/>
    <property type="match status" value="1"/>
</dbReference>
<dbReference type="InterPro" id="IPR000700">
    <property type="entry name" value="PAS-assoc_C"/>
</dbReference>
<dbReference type="SMART" id="SM00091">
    <property type="entry name" value="PAS"/>
    <property type="match status" value="1"/>
</dbReference>
<evidence type="ECO:0000256" key="1">
    <source>
        <dbReference type="ARBA" id="ARBA00000085"/>
    </source>
</evidence>
<dbReference type="PROSITE" id="PS50112">
    <property type="entry name" value="PAS"/>
    <property type="match status" value="1"/>
</dbReference>
<dbReference type="CDD" id="cd00130">
    <property type="entry name" value="PAS"/>
    <property type="match status" value="1"/>
</dbReference>
<evidence type="ECO:0000256" key="8">
    <source>
        <dbReference type="ARBA" id="ARBA00022741"/>
    </source>
</evidence>
<dbReference type="PROSITE" id="PS50113">
    <property type="entry name" value="PAC"/>
    <property type="match status" value="1"/>
</dbReference>
<dbReference type="PANTHER" id="PTHR41523">
    <property type="entry name" value="TWO-COMPONENT SYSTEM SENSOR PROTEIN"/>
    <property type="match status" value="1"/>
</dbReference>
<feature type="domain" description="PAC" evidence="14">
    <location>
        <begin position="461"/>
        <end position="513"/>
    </location>
</feature>
<evidence type="ECO:0000256" key="4">
    <source>
        <dbReference type="ARBA" id="ARBA00022630"/>
    </source>
</evidence>
<keyword evidence="8" id="KW-0547">Nucleotide-binding</keyword>
<evidence type="ECO:0000256" key="9">
    <source>
        <dbReference type="ARBA" id="ARBA00022777"/>
    </source>
</evidence>
<keyword evidence="4" id="KW-0285">Flavoprotein</keyword>
<evidence type="ECO:0000259" key="14">
    <source>
        <dbReference type="PROSITE" id="PS50113"/>
    </source>
</evidence>
<evidence type="ECO:0000313" key="15">
    <source>
        <dbReference type="EMBL" id="GAA0571006.1"/>
    </source>
</evidence>
<name>A0ABN1EPA4_9PROT</name>
<keyword evidence="12" id="KW-0732">Signal</keyword>
<dbReference type="PANTHER" id="PTHR41523:SF8">
    <property type="entry name" value="ETHYLENE RESPONSE SENSOR PROTEIN"/>
    <property type="match status" value="1"/>
</dbReference>
<feature type="signal peptide" evidence="12">
    <location>
        <begin position="1"/>
        <end position="16"/>
    </location>
</feature>
<evidence type="ECO:0000256" key="12">
    <source>
        <dbReference type="SAM" id="SignalP"/>
    </source>
</evidence>
<comment type="caution">
    <text evidence="15">The sequence shown here is derived from an EMBL/GenBank/DDBJ whole genome shotgun (WGS) entry which is preliminary data.</text>
</comment>
<keyword evidence="6" id="KW-0808">Transferase</keyword>
<keyword evidence="7" id="KW-0677">Repeat</keyword>
<dbReference type="InterPro" id="IPR013656">
    <property type="entry name" value="PAS_4"/>
</dbReference>
<dbReference type="InterPro" id="IPR011102">
    <property type="entry name" value="Sig_transdc_His_kinase_HWE"/>
</dbReference>
<feature type="domain" description="PAS" evidence="13">
    <location>
        <begin position="389"/>
        <end position="445"/>
    </location>
</feature>
<evidence type="ECO:0000256" key="10">
    <source>
        <dbReference type="ARBA" id="ARBA00022840"/>
    </source>
</evidence>
<evidence type="ECO:0000256" key="5">
    <source>
        <dbReference type="ARBA" id="ARBA00022643"/>
    </source>
</evidence>
<gene>
    <name evidence="15" type="ORF">GCM10009416_07000</name>
</gene>
<feature type="chain" id="PRO_5045036719" description="histidine kinase" evidence="12">
    <location>
        <begin position="17"/>
        <end position="715"/>
    </location>
</feature>
<protein>
    <recommendedName>
        <fullName evidence="2">histidine kinase</fullName>
        <ecNumber evidence="2">2.7.13.3</ecNumber>
    </recommendedName>
</protein>
<evidence type="ECO:0000313" key="16">
    <source>
        <dbReference type="Proteomes" id="UP001501588"/>
    </source>
</evidence>